<name>A0A2R6XP24_MARPO</name>
<evidence type="ECO:0000256" key="7">
    <source>
        <dbReference type="ARBA" id="ARBA00022839"/>
    </source>
</evidence>
<dbReference type="SMART" id="SM00479">
    <property type="entry name" value="EXOIII"/>
    <property type="match status" value="1"/>
</dbReference>
<evidence type="ECO:0000256" key="5">
    <source>
        <dbReference type="ARBA" id="ARBA00022722"/>
    </source>
</evidence>
<sequence length="268" mass="29818">MKRKRGKDKALAADDGVSTSKGPAPLSSNWLELQAALGKQVKYKKKTKPSKETPTAVASAGVSKGEKDEAVSLQPTSSDFSVTKVLAMDCEMVGVGVEGKRSALARVTLVNIYGNVVYDKHVRPQEFVTDFRTQVSGVRPRDLRKAEDFWTVQKDVAELIKGKVLVGHALHNDLKILLLSHPRKDIRDTQRYKSLRSDNGRVQALKHLAAEHLGASIQEREHDSIEDARAALFLYKKFREDWEKGLKQRRMGSKVAIASGEEKSRSSR</sequence>
<evidence type="ECO:0000256" key="10">
    <source>
        <dbReference type="SAM" id="MobiDB-lite"/>
    </source>
</evidence>
<dbReference type="GO" id="GO:0004527">
    <property type="term" value="F:exonuclease activity"/>
    <property type="evidence" value="ECO:0000318"/>
    <property type="project" value="GO_Central"/>
</dbReference>
<evidence type="ECO:0000256" key="3">
    <source>
        <dbReference type="ARBA" id="ARBA00016937"/>
    </source>
</evidence>
<dbReference type="OMA" id="TSEYKHF"/>
<dbReference type="InterPro" id="IPR013520">
    <property type="entry name" value="Ribonucl_H"/>
</dbReference>
<dbReference type="EMBL" id="KZ772679">
    <property type="protein sequence ID" value="PTQ47848.1"/>
    <property type="molecule type" value="Genomic_DNA"/>
</dbReference>
<evidence type="ECO:0000256" key="9">
    <source>
        <dbReference type="ARBA" id="ARBA00025599"/>
    </source>
</evidence>
<dbReference type="PANTHER" id="PTHR12801">
    <property type="entry name" value="RNA EXONUCLEASE REXO1 / RECO3 FAMILY MEMBER-RELATED"/>
    <property type="match status" value="1"/>
</dbReference>
<evidence type="ECO:0000259" key="11">
    <source>
        <dbReference type="SMART" id="SM00479"/>
    </source>
</evidence>
<keyword evidence="8" id="KW-0539">Nucleus</keyword>
<proteinExistence type="inferred from homology"/>
<evidence type="ECO:0000256" key="4">
    <source>
        <dbReference type="ARBA" id="ARBA00022552"/>
    </source>
</evidence>
<dbReference type="InterPro" id="IPR037431">
    <property type="entry name" value="REX4_DEDDh_dom"/>
</dbReference>
<dbReference type="SUPFAM" id="SSF53098">
    <property type="entry name" value="Ribonuclease H-like"/>
    <property type="match status" value="1"/>
</dbReference>
<comment type="function">
    <text evidence="9">Exoribonuclease involved in ribosome biosynthesis. Involved in the processing of ITS1, the internal transcribed spacer localized between the 18S and 5.8S rRNAs.</text>
</comment>
<dbReference type="CDD" id="cd06144">
    <property type="entry name" value="REX4_like"/>
    <property type="match status" value="1"/>
</dbReference>
<feature type="region of interest" description="Disordered" evidence="10">
    <location>
        <begin position="1"/>
        <end position="26"/>
    </location>
</feature>
<reference evidence="13" key="1">
    <citation type="journal article" date="2017" name="Cell">
        <title>Insights into land plant evolution garnered from the Marchantia polymorpha genome.</title>
        <authorList>
            <person name="Bowman J.L."/>
            <person name="Kohchi T."/>
            <person name="Yamato K.T."/>
            <person name="Jenkins J."/>
            <person name="Shu S."/>
            <person name="Ishizaki K."/>
            <person name="Yamaoka S."/>
            <person name="Nishihama R."/>
            <person name="Nakamura Y."/>
            <person name="Berger F."/>
            <person name="Adam C."/>
            <person name="Aki S.S."/>
            <person name="Althoff F."/>
            <person name="Araki T."/>
            <person name="Arteaga-Vazquez M.A."/>
            <person name="Balasubrmanian S."/>
            <person name="Barry K."/>
            <person name="Bauer D."/>
            <person name="Boehm C.R."/>
            <person name="Briginshaw L."/>
            <person name="Caballero-Perez J."/>
            <person name="Catarino B."/>
            <person name="Chen F."/>
            <person name="Chiyoda S."/>
            <person name="Chovatia M."/>
            <person name="Davies K.M."/>
            <person name="Delmans M."/>
            <person name="Demura T."/>
            <person name="Dierschke T."/>
            <person name="Dolan L."/>
            <person name="Dorantes-Acosta A.E."/>
            <person name="Eklund D.M."/>
            <person name="Florent S.N."/>
            <person name="Flores-Sandoval E."/>
            <person name="Fujiyama A."/>
            <person name="Fukuzawa H."/>
            <person name="Galik B."/>
            <person name="Grimanelli D."/>
            <person name="Grimwood J."/>
            <person name="Grossniklaus U."/>
            <person name="Hamada T."/>
            <person name="Haseloff J."/>
            <person name="Hetherington A.J."/>
            <person name="Higo A."/>
            <person name="Hirakawa Y."/>
            <person name="Hundley H.N."/>
            <person name="Ikeda Y."/>
            <person name="Inoue K."/>
            <person name="Inoue S.I."/>
            <person name="Ishida S."/>
            <person name="Jia Q."/>
            <person name="Kakita M."/>
            <person name="Kanazawa T."/>
            <person name="Kawai Y."/>
            <person name="Kawashima T."/>
            <person name="Kennedy M."/>
            <person name="Kinose K."/>
            <person name="Kinoshita T."/>
            <person name="Kohara Y."/>
            <person name="Koide E."/>
            <person name="Komatsu K."/>
            <person name="Kopischke S."/>
            <person name="Kubo M."/>
            <person name="Kyozuka J."/>
            <person name="Lagercrantz U."/>
            <person name="Lin S.S."/>
            <person name="Lindquist E."/>
            <person name="Lipzen A.M."/>
            <person name="Lu C.W."/>
            <person name="De Luna E."/>
            <person name="Martienssen R.A."/>
            <person name="Minamino N."/>
            <person name="Mizutani M."/>
            <person name="Mizutani M."/>
            <person name="Mochizuki N."/>
            <person name="Monte I."/>
            <person name="Mosher R."/>
            <person name="Nagasaki H."/>
            <person name="Nakagami H."/>
            <person name="Naramoto S."/>
            <person name="Nishitani K."/>
            <person name="Ohtani M."/>
            <person name="Okamoto T."/>
            <person name="Okumura M."/>
            <person name="Phillips J."/>
            <person name="Pollak B."/>
            <person name="Reinders A."/>
            <person name="Rovekamp M."/>
            <person name="Sano R."/>
            <person name="Sawa S."/>
            <person name="Schmid M.W."/>
            <person name="Shirakawa M."/>
            <person name="Solano R."/>
            <person name="Spunde A."/>
            <person name="Suetsugu N."/>
            <person name="Sugano S."/>
            <person name="Sugiyama A."/>
            <person name="Sun R."/>
            <person name="Suzuki Y."/>
            <person name="Takenaka M."/>
            <person name="Takezawa D."/>
            <person name="Tomogane H."/>
            <person name="Tsuzuki M."/>
            <person name="Ueda T."/>
            <person name="Umeda M."/>
            <person name="Ward J.M."/>
            <person name="Watanabe Y."/>
            <person name="Yazaki K."/>
            <person name="Yokoyama R."/>
            <person name="Yoshitake Y."/>
            <person name="Yotsui I."/>
            <person name="Zachgo S."/>
            <person name="Schmutz J."/>
        </authorList>
    </citation>
    <scope>NUCLEOTIDE SEQUENCE [LARGE SCALE GENOMIC DNA]</scope>
    <source>
        <strain evidence="13">Tak-1</strain>
    </source>
</reference>
<feature type="compositionally biased region" description="Polar residues" evidence="10">
    <location>
        <begin position="17"/>
        <end position="26"/>
    </location>
</feature>
<keyword evidence="7" id="KW-0269">Exonuclease</keyword>
<evidence type="ECO:0000256" key="8">
    <source>
        <dbReference type="ARBA" id="ARBA00023242"/>
    </source>
</evidence>
<evidence type="ECO:0000313" key="13">
    <source>
        <dbReference type="Proteomes" id="UP000244005"/>
    </source>
</evidence>
<dbReference type="GO" id="GO:0008408">
    <property type="term" value="F:3'-5' exonuclease activity"/>
    <property type="evidence" value="ECO:0007669"/>
    <property type="project" value="InterPro"/>
</dbReference>
<comment type="similarity">
    <text evidence="2">Belongs to the REXO4 family.</text>
</comment>
<keyword evidence="13" id="KW-1185">Reference proteome</keyword>
<dbReference type="Gramene" id="Mp3g02230.1">
    <property type="protein sequence ID" value="Mp3g02230.1.cds"/>
    <property type="gene ID" value="Mp3g02230"/>
</dbReference>
<keyword evidence="4" id="KW-0698">rRNA processing</keyword>
<dbReference type="FunFam" id="3.30.420.10:FF:000007">
    <property type="entry name" value="Interferon-stimulated exonuclease gene 20"/>
    <property type="match status" value="1"/>
</dbReference>
<evidence type="ECO:0000256" key="6">
    <source>
        <dbReference type="ARBA" id="ARBA00022801"/>
    </source>
</evidence>
<feature type="domain" description="Exonuclease" evidence="11">
    <location>
        <begin position="84"/>
        <end position="244"/>
    </location>
</feature>
<dbReference type="InterPro" id="IPR047021">
    <property type="entry name" value="REXO1/3/4-like"/>
</dbReference>
<feature type="region of interest" description="Disordered" evidence="10">
    <location>
        <begin position="247"/>
        <end position="268"/>
    </location>
</feature>
<dbReference type="AlphaFoldDB" id="A0A2R6XP24"/>
<organism evidence="12 13">
    <name type="scientific">Marchantia polymorpha</name>
    <name type="common">Common liverwort</name>
    <name type="synonym">Marchantia aquatica</name>
    <dbReference type="NCBI Taxonomy" id="3197"/>
    <lineage>
        <taxon>Eukaryota</taxon>
        <taxon>Viridiplantae</taxon>
        <taxon>Streptophyta</taxon>
        <taxon>Embryophyta</taxon>
        <taxon>Marchantiophyta</taxon>
        <taxon>Marchantiopsida</taxon>
        <taxon>Marchantiidae</taxon>
        <taxon>Marchantiales</taxon>
        <taxon>Marchantiaceae</taxon>
        <taxon>Marchantia</taxon>
    </lineage>
</organism>
<evidence type="ECO:0000313" key="12">
    <source>
        <dbReference type="EMBL" id="PTQ47848.1"/>
    </source>
</evidence>
<dbReference type="Pfam" id="PF00929">
    <property type="entry name" value="RNase_T"/>
    <property type="match status" value="1"/>
</dbReference>
<dbReference type="GO" id="GO:0006364">
    <property type="term" value="P:rRNA processing"/>
    <property type="evidence" value="ECO:0007669"/>
    <property type="project" value="UniProtKB-KW"/>
</dbReference>
<dbReference type="InterPro" id="IPR012337">
    <property type="entry name" value="RNaseH-like_sf"/>
</dbReference>
<keyword evidence="5" id="KW-0540">Nuclease</keyword>
<dbReference type="Proteomes" id="UP000244005">
    <property type="component" value="Unassembled WGS sequence"/>
</dbReference>
<dbReference type="InterPro" id="IPR036397">
    <property type="entry name" value="RNaseH_sf"/>
</dbReference>
<dbReference type="GO" id="GO:0005634">
    <property type="term" value="C:nucleus"/>
    <property type="evidence" value="ECO:0000318"/>
    <property type="project" value="GO_Central"/>
</dbReference>
<dbReference type="GO" id="GO:0003676">
    <property type="term" value="F:nucleic acid binding"/>
    <property type="evidence" value="ECO:0007669"/>
    <property type="project" value="InterPro"/>
</dbReference>
<feature type="region of interest" description="Disordered" evidence="10">
    <location>
        <begin position="42"/>
        <end position="70"/>
    </location>
</feature>
<evidence type="ECO:0000256" key="1">
    <source>
        <dbReference type="ARBA" id="ARBA00004123"/>
    </source>
</evidence>
<protein>
    <recommendedName>
        <fullName evidence="3">RNA exonuclease 4</fullName>
    </recommendedName>
</protein>
<comment type="subcellular location">
    <subcellularLocation>
        <location evidence="1">Nucleus</location>
    </subcellularLocation>
</comment>
<accession>A0A2R6XP24</accession>
<dbReference type="GO" id="GO:0006396">
    <property type="term" value="P:RNA processing"/>
    <property type="evidence" value="ECO:0000318"/>
    <property type="project" value="GO_Central"/>
</dbReference>
<dbReference type="PANTHER" id="PTHR12801:SF45">
    <property type="entry name" value="RNA EXONUCLEASE 4"/>
    <property type="match status" value="1"/>
</dbReference>
<dbReference type="OrthoDB" id="16516at2759"/>
<gene>
    <name evidence="12" type="ORF">MARPO_0007s0212</name>
</gene>
<evidence type="ECO:0000256" key="2">
    <source>
        <dbReference type="ARBA" id="ARBA00010489"/>
    </source>
</evidence>
<keyword evidence="6" id="KW-0378">Hydrolase</keyword>
<dbReference type="Gene3D" id="3.30.420.10">
    <property type="entry name" value="Ribonuclease H-like superfamily/Ribonuclease H"/>
    <property type="match status" value="1"/>
</dbReference>